<evidence type="ECO:0000313" key="2">
    <source>
        <dbReference type="Proteomes" id="UP000242381"/>
    </source>
</evidence>
<dbReference type="Proteomes" id="UP000242381">
    <property type="component" value="Unassembled WGS sequence"/>
</dbReference>
<evidence type="ECO:0000313" key="1">
    <source>
        <dbReference type="EMBL" id="ORE17223.1"/>
    </source>
</evidence>
<feature type="non-terminal residue" evidence="1">
    <location>
        <position position="1"/>
    </location>
</feature>
<organism evidence="1 2">
    <name type="scientific">Rhizopus microsporus</name>
    <dbReference type="NCBI Taxonomy" id="58291"/>
    <lineage>
        <taxon>Eukaryota</taxon>
        <taxon>Fungi</taxon>
        <taxon>Fungi incertae sedis</taxon>
        <taxon>Mucoromycota</taxon>
        <taxon>Mucoromycotina</taxon>
        <taxon>Mucoromycetes</taxon>
        <taxon>Mucorales</taxon>
        <taxon>Mucorineae</taxon>
        <taxon>Rhizopodaceae</taxon>
        <taxon>Rhizopus</taxon>
    </lineage>
</organism>
<dbReference type="AlphaFoldDB" id="A0A1X0RYU4"/>
<name>A0A1X0RYU4_RHIZD</name>
<proteinExistence type="predicted"/>
<protein>
    <submittedName>
        <fullName evidence="1">Uncharacterized protein</fullName>
    </submittedName>
</protein>
<sequence>TRAYQPNRYINMETNNYVENWHNQLKTSYLQRRRNRRVDRLMYILVNDVEEDFISNINRIRMNVGRMGPEAREARRALEAEEVSIHVAMDMISEVERASLYNV</sequence>
<dbReference type="EMBL" id="KV921361">
    <property type="protein sequence ID" value="ORE17223.1"/>
    <property type="molecule type" value="Genomic_DNA"/>
</dbReference>
<reference evidence="1 2" key="1">
    <citation type="journal article" date="2016" name="Proc. Natl. Acad. Sci. U.S.A.">
        <title>Lipid metabolic changes in an early divergent fungus govern the establishment of a mutualistic symbiosis with endobacteria.</title>
        <authorList>
            <person name="Lastovetsky O.A."/>
            <person name="Gaspar M.L."/>
            <person name="Mondo S.J."/>
            <person name="LaButti K.M."/>
            <person name="Sandor L."/>
            <person name="Grigoriev I.V."/>
            <person name="Henry S.A."/>
            <person name="Pawlowska T.E."/>
        </authorList>
    </citation>
    <scope>NUCLEOTIDE SEQUENCE [LARGE SCALE GENOMIC DNA]</scope>
    <source>
        <strain evidence="1 2">ATCC 11559</strain>
    </source>
</reference>
<dbReference type="VEuPathDB" id="FungiDB:BCV72DRAFT_298877"/>
<accession>A0A1X0RYU4</accession>
<gene>
    <name evidence="1" type="ORF">BCV71DRAFT_181911</name>
</gene>